<comment type="caution">
    <text evidence="2">The sequence shown here is derived from an EMBL/GenBank/DDBJ whole genome shotgun (WGS) entry which is preliminary data.</text>
</comment>
<reference evidence="2 3" key="1">
    <citation type="submission" date="2024-11" db="EMBL/GenBank/DDBJ databases">
        <title>A near-complete genome assembly of Cinchona calisaya.</title>
        <authorList>
            <person name="Lian D.C."/>
            <person name="Zhao X.W."/>
            <person name="Wei L."/>
        </authorList>
    </citation>
    <scope>NUCLEOTIDE SEQUENCE [LARGE SCALE GENOMIC DNA]</scope>
    <source>
        <tissue evidence="2">Nenye</tissue>
    </source>
</reference>
<protein>
    <submittedName>
        <fullName evidence="2">Uncharacterized protein</fullName>
    </submittedName>
</protein>
<dbReference type="EMBL" id="JBJUIK010000015">
    <property type="protein sequence ID" value="KAL3502986.1"/>
    <property type="molecule type" value="Genomic_DNA"/>
</dbReference>
<organism evidence="2 3">
    <name type="scientific">Cinchona calisaya</name>
    <dbReference type="NCBI Taxonomy" id="153742"/>
    <lineage>
        <taxon>Eukaryota</taxon>
        <taxon>Viridiplantae</taxon>
        <taxon>Streptophyta</taxon>
        <taxon>Embryophyta</taxon>
        <taxon>Tracheophyta</taxon>
        <taxon>Spermatophyta</taxon>
        <taxon>Magnoliopsida</taxon>
        <taxon>eudicotyledons</taxon>
        <taxon>Gunneridae</taxon>
        <taxon>Pentapetalae</taxon>
        <taxon>asterids</taxon>
        <taxon>lamiids</taxon>
        <taxon>Gentianales</taxon>
        <taxon>Rubiaceae</taxon>
        <taxon>Cinchonoideae</taxon>
        <taxon>Cinchoneae</taxon>
        <taxon>Cinchona</taxon>
    </lineage>
</organism>
<proteinExistence type="predicted"/>
<dbReference type="AlphaFoldDB" id="A0ABD2Y655"/>
<evidence type="ECO:0000313" key="2">
    <source>
        <dbReference type="EMBL" id="KAL3502986.1"/>
    </source>
</evidence>
<evidence type="ECO:0000256" key="1">
    <source>
        <dbReference type="SAM" id="MobiDB-lite"/>
    </source>
</evidence>
<feature type="region of interest" description="Disordered" evidence="1">
    <location>
        <begin position="36"/>
        <end position="57"/>
    </location>
</feature>
<gene>
    <name evidence="2" type="ORF">ACH5RR_037435</name>
</gene>
<keyword evidence="3" id="KW-1185">Reference proteome</keyword>
<sequence>MASKASVPFGTADAEVEKFLQQSKVLLSRPVVAGGHSVHKAHPTIAQNKNDATTTSQTSASDQGVIFAVAASTDFVSSVVVNKGEKRIAPTQRALPTIDGHFVSKENKNVVIQLKRTSLLLCNTTVQL</sequence>
<name>A0ABD2Y655_9GENT</name>
<evidence type="ECO:0000313" key="3">
    <source>
        <dbReference type="Proteomes" id="UP001630127"/>
    </source>
</evidence>
<dbReference type="Proteomes" id="UP001630127">
    <property type="component" value="Unassembled WGS sequence"/>
</dbReference>
<accession>A0ABD2Y655</accession>